<dbReference type="Gene3D" id="2.60.120.370">
    <property type="entry name" value="YhcH/YjgK/YiaL"/>
    <property type="match status" value="1"/>
</dbReference>
<evidence type="ECO:0000313" key="2">
    <source>
        <dbReference type="Proteomes" id="UP001210678"/>
    </source>
</evidence>
<dbReference type="PANTHER" id="PTHR34986:SF1">
    <property type="entry name" value="PROTEIN YIAL"/>
    <property type="match status" value="1"/>
</dbReference>
<dbReference type="PANTHER" id="PTHR34986">
    <property type="entry name" value="EVOLVED BETA-GALACTOSIDASE SUBUNIT BETA"/>
    <property type="match status" value="1"/>
</dbReference>
<evidence type="ECO:0000313" key="1">
    <source>
        <dbReference type="EMBL" id="MDB1122415.1"/>
    </source>
</evidence>
<name>A0ABT4YLX7_9VIBR</name>
<dbReference type="InterPro" id="IPR004375">
    <property type="entry name" value="NanQ/TabA/YiaL"/>
</dbReference>
<dbReference type="InterPro" id="IPR037012">
    <property type="entry name" value="NanQ/TabA/YiaL_sf"/>
</dbReference>
<protein>
    <submittedName>
        <fullName evidence="1">YhcH/YjgK/YiaL family protein</fullName>
    </submittedName>
</protein>
<gene>
    <name evidence="1" type="ORF">PGX00_01110</name>
</gene>
<dbReference type="RefSeq" id="WP_272132141.1">
    <property type="nucleotide sequence ID" value="NZ_JAQLOI010000001.1"/>
</dbReference>
<comment type="caution">
    <text evidence="1">The sequence shown here is derived from an EMBL/GenBank/DDBJ whole genome shotgun (WGS) entry which is preliminary data.</text>
</comment>
<organism evidence="1 2">
    <name type="scientific">Vibrio algarum</name>
    <dbReference type="NCBI Taxonomy" id="3020714"/>
    <lineage>
        <taxon>Bacteria</taxon>
        <taxon>Pseudomonadati</taxon>
        <taxon>Pseudomonadota</taxon>
        <taxon>Gammaproteobacteria</taxon>
        <taxon>Vibrionales</taxon>
        <taxon>Vibrionaceae</taxon>
        <taxon>Vibrio</taxon>
    </lineage>
</organism>
<dbReference type="Pfam" id="PF04074">
    <property type="entry name" value="DUF386"/>
    <property type="match status" value="1"/>
</dbReference>
<dbReference type="NCBIfam" id="TIGR00022">
    <property type="entry name" value="YhcH/YjgK/YiaL family protein"/>
    <property type="match status" value="1"/>
</dbReference>
<accession>A0ABT4YLX7</accession>
<sequence>MAIFGNLEILKDQIKDAKFDTAFEYLGKAMQQDSEENLRLTSLPLNAFNKIELNAFSFALEQVYNTKIRSECFFESHKKYIDVQFILDGEEIIAIKNVNDLKETFSYDESIDLIKYSDSDSTSCLILRKGDVAIFYPEDAHMPGMKVVDSVKVVKTVVKVRV</sequence>
<reference evidence="1 2" key="1">
    <citation type="submission" date="2023-01" db="EMBL/GenBank/DDBJ databases">
        <title>Vibrio sp. KJ40-1 sp.nov, isolated from marine algae.</title>
        <authorList>
            <person name="Butt M."/>
            <person name="Kim J.M.J."/>
            <person name="Jeon C.O.C."/>
        </authorList>
    </citation>
    <scope>NUCLEOTIDE SEQUENCE [LARGE SCALE GENOMIC DNA]</scope>
    <source>
        <strain evidence="1 2">KJ40-1</strain>
    </source>
</reference>
<proteinExistence type="predicted"/>
<keyword evidence="2" id="KW-1185">Reference proteome</keyword>
<dbReference type="SUPFAM" id="SSF51197">
    <property type="entry name" value="Clavaminate synthase-like"/>
    <property type="match status" value="1"/>
</dbReference>
<dbReference type="Proteomes" id="UP001210678">
    <property type="component" value="Unassembled WGS sequence"/>
</dbReference>
<dbReference type="EMBL" id="JAQLOI010000001">
    <property type="protein sequence ID" value="MDB1122415.1"/>
    <property type="molecule type" value="Genomic_DNA"/>
</dbReference>